<dbReference type="InterPro" id="IPR035445">
    <property type="entry name" value="GYF-like_dom_sf"/>
</dbReference>
<organism evidence="4 5">
    <name type="scientific">Necator americanus</name>
    <name type="common">Human hookworm</name>
    <dbReference type="NCBI Taxonomy" id="51031"/>
    <lineage>
        <taxon>Eukaryota</taxon>
        <taxon>Metazoa</taxon>
        <taxon>Ecdysozoa</taxon>
        <taxon>Nematoda</taxon>
        <taxon>Chromadorea</taxon>
        <taxon>Rhabditida</taxon>
        <taxon>Rhabditina</taxon>
        <taxon>Rhabditomorpha</taxon>
        <taxon>Strongyloidea</taxon>
        <taxon>Ancylostomatidae</taxon>
        <taxon>Bunostominae</taxon>
        <taxon>Necator</taxon>
    </lineage>
</organism>
<feature type="region of interest" description="Disordered" evidence="2">
    <location>
        <begin position="146"/>
        <end position="173"/>
    </location>
</feature>
<proteinExistence type="predicted"/>
<evidence type="ECO:0000313" key="4">
    <source>
        <dbReference type="EMBL" id="ETN82508.1"/>
    </source>
</evidence>
<sequence length="526" mass="60833">MTDAMFERILNKPDVFYRHQQNNEPDLTSDDKHYRYGQYLNAVDCAVFQDETDPLIRFMVGQIEVRKSDAQNLKTRRFLALQKLKEKGSYFSDEKMREREPYLYDVMVGKYIDEKDRINLRPSVSREECTEGGWANMMCQFESSREIAQRRNEHHTQWQREDKESRQSERLSRMEAHVSNMFSSREDEMEEDHDDGLDELREEVDRISQEEAEMLEDGMDDSPDILRREFEAYMEQRFLAGQDSRFFNYDTIDNDFSLDEKDEIRARDMEEKWNIMMTKPIEVRWYYHGPDNEIYGKLVSQIFFLFCISHATLLTFQGPYAAKEMMMWTQSGYFNDSLLIRTEHEERFHTLGEWTRVCGGKVPFVLPVVSMESLVGPLGPRLNPVVIGMLPPGLPPPFPPPVHGRFAHFMPGMPPPQAHQQPPMTHSLPPSEPLDAGSSLSHTPDSEQEMYNHAKVNGETNGTSLVPNLRHMAVSTTEPPEMVSVSTGTDTPVMRDAACQTTPLIVPAQDAARILSELLNQVVRVT</sequence>
<name>W2TL40_NECAM</name>
<dbReference type="SUPFAM" id="SSF55277">
    <property type="entry name" value="GYF domain"/>
    <property type="match status" value="1"/>
</dbReference>
<dbReference type="KEGG" id="nai:NECAME_17689"/>
<dbReference type="Gene3D" id="3.30.1490.40">
    <property type="match status" value="1"/>
</dbReference>
<dbReference type="OMA" id="MCQFESS"/>
<evidence type="ECO:0000313" key="5">
    <source>
        <dbReference type="Proteomes" id="UP000053676"/>
    </source>
</evidence>
<accession>W2TL40</accession>
<feature type="coiled-coil region" evidence="1">
    <location>
        <begin position="190"/>
        <end position="217"/>
    </location>
</feature>
<dbReference type="Proteomes" id="UP000053676">
    <property type="component" value="Unassembled WGS sequence"/>
</dbReference>
<dbReference type="Pfam" id="PF09747">
    <property type="entry name" value="CCD97-like_C"/>
    <property type="match status" value="1"/>
</dbReference>
<gene>
    <name evidence="4" type="ORF">NECAME_17689</name>
</gene>
<dbReference type="InterPro" id="IPR003169">
    <property type="entry name" value="GYF"/>
</dbReference>
<dbReference type="InterPro" id="IPR040233">
    <property type="entry name" value="CCD97-like_C"/>
</dbReference>
<dbReference type="EMBL" id="KI658450">
    <property type="protein sequence ID" value="ETN82508.1"/>
    <property type="molecule type" value="Genomic_DNA"/>
</dbReference>
<keyword evidence="1" id="KW-0175">Coiled coil</keyword>
<keyword evidence="5" id="KW-1185">Reference proteome</keyword>
<dbReference type="SMART" id="SM00444">
    <property type="entry name" value="GYF"/>
    <property type="match status" value="1"/>
</dbReference>
<evidence type="ECO:0000256" key="2">
    <source>
        <dbReference type="SAM" id="MobiDB-lite"/>
    </source>
</evidence>
<dbReference type="Pfam" id="PF02213">
    <property type="entry name" value="GYF"/>
    <property type="match status" value="1"/>
</dbReference>
<dbReference type="AlphaFoldDB" id="W2TL40"/>
<feature type="region of interest" description="Disordered" evidence="2">
    <location>
        <begin position="413"/>
        <end position="447"/>
    </location>
</feature>
<protein>
    <submittedName>
        <fullName evidence="4">GYF domain protein</fullName>
    </submittedName>
</protein>
<dbReference type="STRING" id="51031.W2TL40"/>
<dbReference type="OrthoDB" id="333176at2759"/>
<dbReference type="PANTHER" id="PTHR31840:SF1">
    <property type="entry name" value="COILED-COIL DOMAIN-CONTAINING PROTEIN 97"/>
    <property type="match status" value="1"/>
</dbReference>
<reference evidence="5" key="1">
    <citation type="journal article" date="2014" name="Nat. Genet.">
        <title>Genome of the human hookworm Necator americanus.</title>
        <authorList>
            <person name="Tang Y.T."/>
            <person name="Gao X."/>
            <person name="Rosa B.A."/>
            <person name="Abubucker S."/>
            <person name="Hallsworth-Pepin K."/>
            <person name="Martin J."/>
            <person name="Tyagi R."/>
            <person name="Heizer E."/>
            <person name="Zhang X."/>
            <person name="Bhonagiri-Palsikar V."/>
            <person name="Minx P."/>
            <person name="Warren W.C."/>
            <person name="Wang Q."/>
            <person name="Zhan B."/>
            <person name="Hotez P.J."/>
            <person name="Sternberg P.W."/>
            <person name="Dougall A."/>
            <person name="Gaze S.T."/>
            <person name="Mulvenna J."/>
            <person name="Sotillo J."/>
            <person name="Ranganathan S."/>
            <person name="Rabelo E.M."/>
            <person name="Wilson R.K."/>
            <person name="Felgner P.L."/>
            <person name="Bethony J."/>
            <person name="Hawdon J.M."/>
            <person name="Gasser R.B."/>
            <person name="Loukas A."/>
            <person name="Mitreva M."/>
        </authorList>
    </citation>
    <scope>NUCLEOTIDE SEQUENCE [LARGE SCALE GENOMIC DNA]</scope>
</reference>
<feature type="domain" description="GYF" evidence="3">
    <location>
        <begin position="282"/>
        <end position="352"/>
    </location>
</feature>
<dbReference type="PROSITE" id="PS50829">
    <property type="entry name" value="GYF"/>
    <property type="match status" value="1"/>
</dbReference>
<dbReference type="PANTHER" id="PTHR31840">
    <property type="entry name" value="COILED-COIL DOMAIN-CONTAINING PROTEIN 97"/>
    <property type="match status" value="1"/>
</dbReference>
<evidence type="ECO:0000256" key="1">
    <source>
        <dbReference type="SAM" id="Coils"/>
    </source>
</evidence>
<dbReference type="InterPro" id="IPR018613">
    <property type="entry name" value="Ccdc97-like"/>
</dbReference>
<evidence type="ECO:0000259" key="3">
    <source>
        <dbReference type="PROSITE" id="PS50829"/>
    </source>
</evidence>